<dbReference type="EMBL" id="BPLR01004308">
    <property type="protein sequence ID" value="GIX93895.1"/>
    <property type="molecule type" value="Genomic_DNA"/>
</dbReference>
<dbReference type="Proteomes" id="UP001054945">
    <property type="component" value="Unassembled WGS sequence"/>
</dbReference>
<gene>
    <name evidence="1" type="ORF">CEXT_463561</name>
</gene>
<name>A0AAV4P9L9_CAEEX</name>
<sequence length="93" mass="10607">MVAVSSSRPQTNLQQCVRLADRQISQIERHASFPKISNKYEGDAIGMGNDEMPDRSVFWCEKKKEKTSDGMQEFVFEDSGNANDSHHPLCIFR</sequence>
<dbReference type="AlphaFoldDB" id="A0AAV4P9L9"/>
<comment type="caution">
    <text evidence="1">The sequence shown here is derived from an EMBL/GenBank/DDBJ whole genome shotgun (WGS) entry which is preliminary data.</text>
</comment>
<keyword evidence="2" id="KW-1185">Reference proteome</keyword>
<evidence type="ECO:0000313" key="1">
    <source>
        <dbReference type="EMBL" id="GIX93895.1"/>
    </source>
</evidence>
<organism evidence="1 2">
    <name type="scientific">Caerostris extrusa</name>
    <name type="common">Bark spider</name>
    <name type="synonym">Caerostris bankana</name>
    <dbReference type="NCBI Taxonomy" id="172846"/>
    <lineage>
        <taxon>Eukaryota</taxon>
        <taxon>Metazoa</taxon>
        <taxon>Ecdysozoa</taxon>
        <taxon>Arthropoda</taxon>
        <taxon>Chelicerata</taxon>
        <taxon>Arachnida</taxon>
        <taxon>Araneae</taxon>
        <taxon>Araneomorphae</taxon>
        <taxon>Entelegynae</taxon>
        <taxon>Araneoidea</taxon>
        <taxon>Araneidae</taxon>
        <taxon>Caerostris</taxon>
    </lineage>
</organism>
<protein>
    <submittedName>
        <fullName evidence="1">Uncharacterized protein</fullName>
    </submittedName>
</protein>
<evidence type="ECO:0000313" key="2">
    <source>
        <dbReference type="Proteomes" id="UP001054945"/>
    </source>
</evidence>
<accession>A0AAV4P9L9</accession>
<proteinExistence type="predicted"/>
<reference evidence="1 2" key="1">
    <citation type="submission" date="2021-06" db="EMBL/GenBank/DDBJ databases">
        <title>Caerostris extrusa draft genome.</title>
        <authorList>
            <person name="Kono N."/>
            <person name="Arakawa K."/>
        </authorList>
    </citation>
    <scope>NUCLEOTIDE SEQUENCE [LARGE SCALE GENOMIC DNA]</scope>
</reference>